<name>A0A1J4N9K7_9ACTN</name>
<gene>
    <name evidence="8" type="ORF">UG56_003825</name>
</gene>
<evidence type="ECO:0000256" key="4">
    <source>
        <dbReference type="ARBA" id="ARBA00023125"/>
    </source>
</evidence>
<dbReference type="EMBL" id="JZDQ02000004">
    <property type="protein sequence ID" value="OIJ28186.1"/>
    <property type="molecule type" value="Genomic_DNA"/>
</dbReference>
<dbReference type="GO" id="GO:0003700">
    <property type="term" value="F:DNA-binding transcription factor activity"/>
    <property type="evidence" value="ECO:0007669"/>
    <property type="project" value="InterPro"/>
</dbReference>
<dbReference type="InterPro" id="IPR036390">
    <property type="entry name" value="WH_DNA-bd_sf"/>
</dbReference>
<comment type="function">
    <text evidence="6">Repressor of the lactose catabolism operon. Galactose-6-phosphate is the inducer.</text>
</comment>
<dbReference type="PROSITE" id="PS00894">
    <property type="entry name" value="HTH_DEOR_1"/>
    <property type="match status" value="1"/>
</dbReference>
<dbReference type="Pfam" id="PF08220">
    <property type="entry name" value="HTH_DeoR"/>
    <property type="match status" value="1"/>
</dbReference>
<reference evidence="8" key="1">
    <citation type="submission" date="2016-10" db="EMBL/GenBank/DDBJ databases">
        <title>Draft Genome Sequence of Nocardioides luteus Strain BAFB, an Alkane-Degrading Bacterium Isolated from JP-7 Polluted Soil.</title>
        <authorList>
            <person name="Brown L."/>
            <person name="Ruiz O.N."/>
            <person name="Gunasekera T."/>
        </authorList>
    </citation>
    <scope>NUCLEOTIDE SEQUENCE [LARGE SCALE GENOMIC DNA]</scope>
    <source>
        <strain evidence="8">BAFB</strain>
    </source>
</reference>
<dbReference type="InterPro" id="IPR018356">
    <property type="entry name" value="Tscrpt_reg_HTH_DeoR_CS"/>
</dbReference>
<keyword evidence="2" id="KW-0678">Repressor</keyword>
<dbReference type="SUPFAM" id="SSF46785">
    <property type="entry name" value="Winged helix' DNA-binding domain"/>
    <property type="match status" value="1"/>
</dbReference>
<accession>A0A1J4N9K7</accession>
<sequence>MQRSLRHKMIIRSVASGATVSVEALCDLTGASAVTIRRDLTELADQGMVRRVRGGVTRADARGTLMPFAVRFETDRERKDALAAVAAGLVADGESLVIDNGTTCYAVARHLVGRPVTALALSLHAAAALATRPGATVIVPGGPVENDTLAFTSHAAMRAISETNADVVIIGACSAQPGFGLTSTTYEDAQVKRACLAAGARRVLITTAEKLTRTSTFRFGEFGDLTHLVTTADADPDRLAPFRADGVEIHLVETPPPPSAGS</sequence>
<dbReference type="OrthoDB" id="7688673at2"/>
<evidence type="ECO:0000259" key="7">
    <source>
        <dbReference type="PROSITE" id="PS51000"/>
    </source>
</evidence>
<evidence type="ECO:0000313" key="9">
    <source>
        <dbReference type="Proteomes" id="UP000033772"/>
    </source>
</evidence>
<dbReference type="PANTHER" id="PTHR30363">
    <property type="entry name" value="HTH-TYPE TRANSCRIPTIONAL REGULATOR SRLR-RELATED"/>
    <property type="match status" value="1"/>
</dbReference>
<dbReference type="PRINTS" id="PR00037">
    <property type="entry name" value="HTHLACR"/>
</dbReference>
<dbReference type="SMART" id="SM00420">
    <property type="entry name" value="HTH_DEOR"/>
    <property type="match status" value="1"/>
</dbReference>
<evidence type="ECO:0000256" key="3">
    <source>
        <dbReference type="ARBA" id="ARBA00023015"/>
    </source>
</evidence>
<dbReference type="PROSITE" id="PS51000">
    <property type="entry name" value="HTH_DEOR_2"/>
    <property type="match status" value="1"/>
</dbReference>
<dbReference type="InterPro" id="IPR050313">
    <property type="entry name" value="Carb_Metab_HTH_regulators"/>
</dbReference>
<keyword evidence="9" id="KW-1185">Reference proteome</keyword>
<dbReference type="Pfam" id="PF00455">
    <property type="entry name" value="DeoRC"/>
    <property type="match status" value="1"/>
</dbReference>
<comment type="caution">
    <text evidence="8">The sequence shown here is derived from an EMBL/GenBank/DDBJ whole genome shotgun (WGS) entry which is preliminary data.</text>
</comment>
<evidence type="ECO:0000256" key="2">
    <source>
        <dbReference type="ARBA" id="ARBA00022491"/>
    </source>
</evidence>
<proteinExistence type="predicted"/>
<dbReference type="GO" id="GO:0003677">
    <property type="term" value="F:DNA binding"/>
    <property type="evidence" value="ECO:0007669"/>
    <property type="project" value="UniProtKB-KW"/>
</dbReference>
<dbReference type="AlphaFoldDB" id="A0A1J4N9K7"/>
<dbReference type="PANTHER" id="PTHR30363:SF4">
    <property type="entry name" value="GLYCEROL-3-PHOSPHATE REGULON REPRESSOR"/>
    <property type="match status" value="1"/>
</dbReference>
<evidence type="ECO:0000313" key="8">
    <source>
        <dbReference type="EMBL" id="OIJ28186.1"/>
    </source>
</evidence>
<evidence type="ECO:0000256" key="6">
    <source>
        <dbReference type="ARBA" id="ARBA00024937"/>
    </source>
</evidence>
<dbReference type="InterPro" id="IPR014036">
    <property type="entry name" value="DeoR-like_C"/>
</dbReference>
<protein>
    <recommendedName>
        <fullName evidence="1">Lactose phosphotransferase system repressor</fullName>
    </recommendedName>
</protein>
<feature type="domain" description="HTH deoR-type" evidence="7">
    <location>
        <begin position="3"/>
        <end position="58"/>
    </location>
</feature>
<keyword evidence="4" id="KW-0238">DNA-binding</keyword>
<dbReference type="Gene3D" id="1.10.10.10">
    <property type="entry name" value="Winged helix-like DNA-binding domain superfamily/Winged helix DNA-binding domain"/>
    <property type="match status" value="1"/>
</dbReference>
<organism evidence="8 9">
    <name type="scientific">Nocardioides luteus</name>
    <dbReference type="NCBI Taxonomy" id="1844"/>
    <lineage>
        <taxon>Bacteria</taxon>
        <taxon>Bacillati</taxon>
        <taxon>Actinomycetota</taxon>
        <taxon>Actinomycetes</taxon>
        <taxon>Propionibacteriales</taxon>
        <taxon>Nocardioidaceae</taxon>
        <taxon>Nocardioides</taxon>
    </lineage>
</organism>
<evidence type="ECO:0000256" key="5">
    <source>
        <dbReference type="ARBA" id="ARBA00023163"/>
    </source>
</evidence>
<dbReference type="Proteomes" id="UP000033772">
    <property type="component" value="Unassembled WGS sequence"/>
</dbReference>
<dbReference type="STRING" id="1844.UG56_003825"/>
<dbReference type="SUPFAM" id="SSF100950">
    <property type="entry name" value="NagB/RpiA/CoA transferase-like"/>
    <property type="match status" value="1"/>
</dbReference>
<keyword evidence="3" id="KW-0805">Transcription regulation</keyword>
<dbReference type="InterPro" id="IPR037171">
    <property type="entry name" value="NagB/RpiA_transferase-like"/>
</dbReference>
<keyword evidence="5" id="KW-0804">Transcription</keyword>
<dbReference type="SMART" id="SM01134">
    <property type="entry name" value="DeoRC"/>
    <property type="match status" value="1"/>
</dbReference>
<dbReference type="InterPro" id="IPR001034">
    <property type="entry name" value="DeoR_HTH"/>
</dbReference>
<dbReference type="InterPro" id="IPR036388">
    <property type="entry name" value="WH-like_DNA-bd_sf"/>
</dbReference>
<evidence type="ECO:0000256" key="1">
    <source>
        <dbReference type="ARBA" id="ARBA00021390"/>
    </source>
</evidence>